<comment type="function">
    <text evidence="1">Could be involved in insertion of integral membrane proteins into the membrane.</text>
</comment>
<protein>
    <recommendedName>
        <fullName evidence="1">Putative membrane protein insertion efficiency factor</fullName>
    </recommendedName>
</protein>
<evidence type="ECO:0000256" key="1">
    <source>
        <dbReference type="HAMAP-Rule" id="MF_00386"/>
    </source>
</evidence>
<dbReference type="Proteomes" id="UP000297900">
    <property type="component" value="Unassembled WGS sequence"/>
</dbReference>
<dbReference type="SMART" id="SM01234">
    <property type="entry name" value="Haemolytic"/>
    <property type="match status" value="1"/>
</dbReference>
<dbReference type="AlphaFoldDB" id="A0A4Y8M5Q9"/>
<dbReference type="GO" id="GO:0005886">
    <property type="term" value="C:plasma membrane"/>
    <property type="evidence" value="ECO:0007669"/>
    <property type="project" value="UniProtKB-SubCell"/>
</dbReference>
<dbReference type="OrthoDB" id="9801753at2"/>
<dbReference type="EMBL" id="SOMN01000003">
    <property type="protein sequence ID" value="TFE29870.1"/>
    <property type="molecule type" value="Genomic_DNA"/>
</dbReference>
<dbReference type="Pfam" id="PF01809">
    <property type="entry name" value="YidD"/>
    <property type="match status" value="1"/>
</dbReference>
<dbReference type="RefSeq" id="WP_135150788.1">
    <property type="nucleotide sequence ID" value="NZ_SOMN01000003.1"/>
</dbReference>
<proteinExistence type="inferred from homology"/>
<comment type="caution">
    <text evidence="2">The sequence shown here is derived from an EMBL/GenBank/DDBJ whole genome shotgun (WGS) entry which is preliminary data.</text>
</comment>
<reference evidence="2 3" key="1">
    <citation type="submission" date="2019-03" db="EMBL/GenBank/DDBJ databases">
        <title>Cohnella endophytica sp. nov., a novel endophytic bacterium isolated from bark of Sonneratia apetala.</title>
        <authorList>
            <person name="Tuo L."/>
        </authorList>
    </citation>
    <scope>NUCLEOTIDE SEQUENCE [LARGE SCALE GENOMIC DNA]</scope>
    <source>
        <strain evidence="2 3">CCTCC AB 208254</strain>
    </source>
</reference>
<organism evidence="2 3">
    <name type="scientific">Cohnella luojiensis</name>
    <dbReference type="NCBI Taxonomy" id="652876"/>
    <lineage>
        <taxon>Bacteria</taxon>
        <taxon>Bacillati</taxon>
        <taxon>Bacillota</taxon>
        <taxon>Bacilli</taxon>
        <taxon>Bacillales</taxon>
        <taxon>Paenibacillaceae</taxon>
        <taxon>Cohnella</taxon>
    </lineage>
</organism>
<keyword evidence="1" id="KW-1003">Cell membrane</keyword>
<comment type="subcellular location">
    <subcellularLocation>
        <location evidence="1">Cell membrane</location>
        <topology evidence="1">Peripheral membrane protein</topology>
        <orientation evidence="1">Cytoplasmic side</orientation>
    </subcellularLocation>
</comment>
<dbReference type="PANTHER" id="PTHR33383:SF1">
    <property type="entry name" value="MEMBRANE PROTEIN INSERTION EFFICIENCY FACTOR-RELATED"/>
    <property type="match status" value="1"/>
</dbReference>
<keyword evidence="3" id="KW-1185">Reference proteome</keyword>
<evidence type="ECO:0000313" key="3">
    <source>
        <dbReference type="Proteomes" id="UP000297900"/>
    </source>
</evidence>
<evidence type="ECO:0000313" key="2">
    <source>
        <dbReference type="EMBL" id="TFE29870.1"/>
    </source>
</evidence>
<dbReference type="HAMAP" id="MF_00386">
    <property type="entry name" value="UPF0161_YidD"/>
    <property type="match status" value="1"/>
</dbReference>
<gene>
    <name evidence="2" type="primary">yidD</name>
    <name evidence="2" type="ORF">E2980_03650</name>
</gene>
<dbReference type="PANTHER" id="PTHR33383">
    <property type="entry name" value="MEMBRANE PROTEIN INSERTION EFFICIENCY FACTOR-RELATED"/>
    <property type="match status" value="1"/>
</dbReference>
<comment type="similarity">
    <text evidence="1">Belongs to the UPF0161 family.</text>
</comment>
<name>A0A4Y8M5Q9_9BACL</name>
<sequence length="78" mass="8725">MKIVRRSLQGPIRFYRAFISPLTPPSCRFLPTCSAYALEAIEVHGAVKGSYLAVRRISKCHPFHKGGYDPVPPLKAKK</sequence>
<dbReference type="InterPro" id="IPR002696">
    <property type="entry name" value="Membr_insert_effic_factor_YidD"/>
</dbReference>
<keyword evidence="1" id="KW-0472">Membrane</keyword>
<dbReference type="NCBIfam" id="TIGR00278">
    <property type="entry name" value="membrane protein insertion efficiency factor YidD"/>
    <property type="match status" value="1"/>
</dbReference>
<accession>A0A4Y8M5Q9</accession>